<evidence type="ECO:0000313" key="3">
    <source>
        <dbReference type="EMBL" id="KIM32559.1"/>
    </source>
</evidence>
<evidence type="ECO:0000256" key="1">
    <source>
        <dbReference type="SAM" id="Coils"/>
    </source>
</evidence>
<evidence type="ECO:0000259" key="2">
    <source>
        <dbReference type="Pfam" id="PF12937"/>
    </source>
</evidence>
<dbReference type="Gene3D" id="1.20.1280.50">
    <property type="match status" value="1"/>
</dbReference>
<dbReference type="HOGENOM" id="CLU_897618_0_0_1"/>
<dbReference type="Pfam" id="PF12937">
    <property type="entry name" value="F-box-like"/>
    <property type="match status" value="1"/>
</dbReference>
<feature type="coiled-coil region" evidence="1">
    <location>
        <begin position="47"/>
        <end position="88"/>
    </location>
</feature>
<keyword evidence="1" id="KW-0175">Coiled coil</keyword>
<evidence type="ECO:0000313" key="4">
    <source>
        <dbReference type="Proteomes" id="UP000054097"/>
    </source>
</evidence>
<dbReference type="InterPro" id="IPR001810">
    <property type="entry name" value="F-box_dom"/>
</dbReference>
<proteinExistence type="predicted"/>
<dbReference type="SUPFAM" id="SSF81383">
    <property type="entry name" value="F-box domain"/>
    <property type="match status" value="1"/>
</dbReference>
<dbReference type="InterPro" id="IPR036047">
    <property type="entry name" value="F-box-like_dom_sf"/>
</dbReference>
<dbReference type="OrthoDB" id="2269034at2759"/>
<dbReference type="AlphaFoldDB" id="A0A0C3BKH2"/>
<name>A0A0C3BKH2_SERVB</name>
<keyword evidence="4" id="KW-1185">Reference proteome</keyword>
<organism evidence="3 4">
    <name type="scientific">Serendipita vermifera MAFF 305830</name>
    <dbReference type="NCBI Taxonomy" id="933852"/>
    <lineage>
        <taxon>Eukaryota</taxon>
        <taxon>Fungi</taxon>
        <taxon>Dikarya</taxon>
        <taxon>Basidiomycota</taxon>
        <taxon>Agaricomycotina</taxon>
        <taxon>Agaricomycetes</taxon>
        <taxon>Sebacinales</taxon>
        <taxon>Serendipitaceae</taxon>
        <taxon>Serendipita</taxon>
    </lineage>
</organism>
<dbReference type="Proteomes" id="UP000054097">
    <property type="component" value="Unassembled WGS sequence"/>
</dbReference>
<gene>
    <name evidence="3" type="ORF">M408DRAFT_19959</name>
</gene>
<dbReference type="EMBL" id="KN824279">
    <property type="protein sequence ID" value="KIM32559.1"/>
    <property type="molecule type" value="Genomic_DNA"/>
</dbReference>
<protein>
    <recommendedName>
        <fullName evidence="2">F-box domain-containing protein</fullName>
    </recommendedName>
</protein>
<reference evidence="4" key="2">
    <citation type="submission" date="2015-01" db="EMBL/GenBank/DDBJ databases">
        <title>Evolutionary Origins and Diversification of the Mycorrhizal Mutualists.</title>
        <authorList>
            <consortium name="DOE Joint Genome Institute"/>
            <consortium name="Mycorrhizal Genomics Consortium"/>
            <person name="Kohler A."/>
            <person name="Kuo A."/>
            <person name="Nagy L.G."/>
            <person name="Floudas D."/>
            <person name="Copeland A."/>
            <person name="Barry K.W."/>
            <person name="Cichocki N."/>
            <person name="Veneault-Fourrey C."/>
            <person name="LaButti K."/>
            <person name="Lindquist E.A."/>
            <person name="Lipzen A."/>
            <person name="Lundell T."/>
            <person name="Morin E."/>
            <person name="Murat C."/>
            <person name="Riley R."/>
            <person name="Ohm R."/>
            <person name="Sun H."/>
            <person name="Tunlid A."/>
            <person name="Henrissat B."/>
            <person name="Grigoriev I.V."/>
            <person name="Hibbett D.S."/>
            <person name="Martin F."/>
        </authorList>
    </citation>
    <scope>NUCLEOTIDE SEQUENCE [LARGE SCALE GENOMIC DNA]</scope>
    <source>
        <strain evidence="4">MAFF 305830</strain>
    </source>
</reference>
<feature type="domain" description="F-box" evidence="2">
    <location>
        <begin position="100"/>
        <end position="143"/>
    </location>
</feature>
<sequence length="310" mass="36095">MLQTSNAKHGSELRPRPHLVSPITQTKFILELKSMVAYSTQEDPPEIREKLEALQSQNGLIEELQLRLNAARLERDRLEREIDEYRTSIPSGPSYIHRCPKEVLMILFEFYTLENPRVVRRLLQVCREWYQLAISTPRLWNRIPVTPEYVWDMKSSCKDIYRRVGVCLQRSGSLPLELDLNFTNFESSRAKIREKIIDCFWDDIQDIPTLSGWAWNLPTEEIEEFKVIPACHPRHVLVVIRQLTGKTGDVMLRWGSLRLTLPEDPDVAILWKRLSFPTPRLSHMTLIGTYDTTVHNVDASVAFPWCSQAL</sequence>
<accession>A0A0C3BKH2</accession>
<reference evidence="3 4" key="1">
    <citation type="submission" date="2014-04" db="EMBL/GenBank/DDBJ databases">
        <authorList>
            <consortium name="DOE Joint Genome Institute"/>
            <person name="Kuo A."/>
            <person name="Zuccaro A."/>
            <person name="Kohler A."/>
            <person name="Nagy L.G."/>
            <person name="Floudas D."/>
            <person name="Copeland A."/>
            <person name="Barry K.W."/>
            <person name="Cichocki N."/>
            <person name="Veneault-Fourrey C."/>
            <person name="LaButti K."/>
            <person name="Lindquist E.A."/>
            <person name="Lipzen A."/>
            <person name="Lundell T."/>
            <person name="Morin E."/>
            <person name="Murat C."/>
            <person name="Sun H."/>
            <person name="Tunlid A."/>
            <person name="Henrissat B."/>
            <person name="Grigoriev I.V."/>
            <person name="Hibbett D.S."/>
            <person name="Martin F."/>
            <person name="Nordberg H.P."/>
            <person name="Cantor M.N."/>
            <person name="Hua S.X."/>
        </authorList>
    </citation>
    <scope>NUCLEOTIDE SEQUENCE [LARGE SCALE GENOMIC DNA]</scope>
    <source>
        <strain evidence="3 4">MAFF 305830</strain>
    </source>
</reference>